<proteinExistence type="predicted"/>
<accession>A0A933WB30</accession>
<dbReference type="Proteomes" id="UP000696931">
    <property type="component" value="Unassembled WGS sequence"/>
</dbReference>
<evidence type="ECO:0000313" key="2">
    <source>
        <dbReference type="Proteomes" id="UP000696931"/>
    </source>
</evidence>
<dbReference type="EMBL" id="JACRIW010000075">
    <property type="protein sequence ID" value="MBI5169904.1"/>
    <property type="molecule type" value="Genomic_DNA"/>
</dbReference>
<name>A0A933WB30_UNCEI</name>
<protein>
    <submittedName>
        <fullName evidence="1">Uncharacterized protein</fullName>
    </submittedName>
</protein>
<sequence length="87" mass="9710">MLFSEDTSPEARAVLIQSYRAMPPERRLAIALDASDAMRALVRADIATRHPEATEEERQVLFLQRCFGDAVAEDIVRWRRSGGGPPA</sequence>
<dbReference type="AlphaFoldDB" id="A0A933WB30"/>
<comment type="caution">
    <text evidence="1">The sequence shown here is derived from an EMBL/GenBank/DDBJ whole genome shotgun (WGS) entry which is preliminary data.</text>
</comment>
<reference evidence="1" key="1">
    <citation type="submission" date="2020-07" db="EMBL/GenBank/DDBJ databases">
        <title>Huge and variable diversity of episymbiotic CPR bacteria and DPANN archaea in groundwater ecosystems.</title>
        <authorList>
            <person name="He C.Y."/>
            <person name="Keren R."/>
            <person name="Whittaker M."/>
            <person name="Farag I.F."/>
            <person name="Doudna J."/>
            <person name="Cate J.H.D."/>
            <person name="Banfield J.F."/>
        </authorList>
    </citation>
    <scope>NUCLEOTIDE SEQUENCE</scope>
    <source>
        <strain evidence="1">NC_groundwater_1813_Pr3_B-0.1um_71_17</strain>
    </source>
</reference>
<evidence type="ECO:0000313" key="1">
    <source>
        <dbReference type="EMBL" id="MBI5169904.1"/>
    </source>
</evidence>
<gene>
    <name evidence="1" type="ORF">HZA61_10480</name>
</gene>
<organism evidence="1 2">
    <name type="scientific">Eiseniibacteriota bacterium</name>
    <dbReference type="NCBI Taxonomy" id="2212470"/>
    <lineage>
        <taxon>Bacteria</taxon>
        <taxon>Candidatus Eiseniibacteriota</taxon>
    </lineage>
</organism>